<dbReference type="PROSITE" id="PS51819">
    <property type="entry name" value="VOC"/>
    <property type="match status" value="1"/>
</dbReference>
<dbReference type="Proteomes" id="UP000018683">
    <property type="component" value="Unassembled WGS sequence"/>
</dbReference>
<gene>
    <name evidence="2" type="ORF">HMPREF1202_02503</name>
</gene>
<dbReference type="PATRIC" id="fig|1073376.3.peg.2563"/>
<evidence type="ECO:0000313" key="3">
    <source>
        <dbReference type="Proteomes" id="UP000018683"/>
    </source>
</evidence>
<protein>
    <recommendedName>
        <fullName evidence="1">VOC domain-containing protein</fullName>
    </recommendedName>
</protein>
<dbReference type="SUPFAM" id="SSF54593">
    <property type="entry name" value="Glyoxalase/Bleomycin resistance protein/Dihydroxybiphenyl dioxygenase"/>
    <property type="match status" value="1"/>
</dbReference>
<sequence length="107" mass="12181">MLGFRVAGKFPGKGGHNVYFLENPSDGKMYEISQRDQLPGGATTRVEHIAYRSEELEKDYTYCKEHGYKILSDEIEVSPNFWEKGSRCFKIESPCAFCQMHADSFGS</sequence>
<reference evidence="2 3" key="1">
    <citation type="submission" date="2013-10" db="EMBL/GenBank/DDBJ databases">
        <title>The Genome Sequence of Ruminococcus lactaris CC59_002D.</title>
        <authorList>
            <consortium name="The Broad Institute Genomics Platform"/>
            <person name="Earl A."/>
            <person name="Allen-Vercoe E."/>
            <person name="Daigneault M."/>
            <person name="Young S.K."/>
            <person name="Zeng Q."/>
            <person name="Gargeya S."/>
            <person name="Fitzgerald M."/>
            <person name="Abouelleil A."/>
            <person name="Alvarado L."/>
            <person name="Chapman S.B."/>
            <person name="Gainer-Dewar J."/>
            <person name="Goldberg J."/>
            <person name="Griggs A."/>
            <person name="Gujja S."/>
            <person name="Hansen M."/>
            <person name="Howarth C."/>
            <person name="Imamovic A."/>
            <person name="Ireland A."/>
            <person name="Larimer J."/>
            <person name="McCowan C."/>
            <person name="Murphy C."/>
            <person name="Pearson M."/>
            <person name="Poon T.W."/>
            <person name="Priest M."/>
            <person name="Roberts A."/>
            <person name="Saif S."/>
            <person name="Shea T."/>
            <person name="Sykes S."/>
            <person name="Wortman J."/>
            <person name="Nusbaum C."/>
            <person name="Birren B."/>
        </authorList>
    </citation>
    <scope>NUCLEOTIDE SEQUENCE [LARGE SCALE GENOMIC DNA]</scope>
    <source>
        <strain evidence="2 3">CC59_002D</strain>
    </source>
</reference>
<dbReference type="InterPro" id="IPR029068">
    <property type="entry name" value="Glyas_Bleomycin-R_OHBP_Dase"/>
</dbReference>
<dbReference type="EMBL" id="AZJE01000037">
    <property type="protein sequence ID" value="ETD15912.1"/>
    <property type="molecule type" value="Genomic_DNA"/>
</dbReference>
<name>V8BMB6_9FIRM</name>
<comment type="caution">
    <text evidence="2">The sequence shown here is derived from an EMBL/GenBank/DDBJ whole genome shotgun (WGS) entry which is preliminary data.</text>
</comment>
<dbReference type="HOGENOM" id="CLU_046006_8_2_9"/>
<dbReference type="InterPro" id="IPR037523">
    <property type="entry name" value="VOC_core"/>
</dbReference>
<feature type="domain" description="VOC" evidence="1">
    <location>
        <begin position="1"/>
        <end position="107"/>
    </location>
</feature>
<dbReference type="AlphaFoldDB" id="V8BMB6"/>
<organism evidence="2 3">
    <name type="scientific">[Ruminococcus] lactaris CC59_002D</name>
    <dbReference type="NCBI Taxonomy" id="1073376"/>
    <lineage>
        <taxon>Bacteria</taxon>
        <taxon>Bacillati</taxon>
        <taxon>Bacillota</taxon>
        <taxon>Clostridia</taxon>
        <taxon>Lachnospirales</taxon>
        <taxon>Lachnospiraceae</taxon>
        <taxon>Mediterraneibacter</taxon>
    </lineage>
</organism>
<dbReference type="STRING" id="1073376.HMPREF1202_02503"/>
<accession>V8BMB6</accession>
<proteinExistence type="predicted"/>
<evidence type="ECO:0000259" key="1">
    <source>
        <dbReference type="PROSITE" id="PS51819"/>
    </source>
</evidence>
<evidence type="ECO:0000313" key="2">
    <source>
        <dbReference type="EMBL" id="ETD15912.1"/>
    </source>
</evidence>